<dbReference type="GO" id="GO:0016020">
    <property type="term" value="C:membrane"/>
    <property type="evidence" value="ECO:0007669"/>
    <property type="project" value="UniProtKB-SubCell"/>
</dbReference>
<feature type="domain" description="TonB C-terminal" evidence="7">
    <location>
        <begin position="207"/>
        <end position="282"/>
    </location>
</feature>
<dbReference type="InterPro" id="IPR037682">
    <property type="entry name" value="TonB_C"/>
</dbReference>
<evidence type="ECO:0000256" key="4">
    <source>
        <dbReference type="ARBA" id="ARBA00023136"/>
    </source>
</evidence>
<evidence type="ECO:0000256" key="6">
    <source>
        <dbReference type="SAM" id="MobiDB-lite"/>
    </source>
</evidence>
<organism evidence="8">
    <name type="scientific">Castellaniella ginsengisoli</name>
    <dbReference type="NCBI Taxonomy" id="546114"/>
    <lineage>
        <taxon>Bacteria</taxon>
        <taxon>Pseudomonadati</taxon>
        <taxon>Pseudomonadota</taxon>
        <taxon>Betaproteobacteria</taxon>
        <taxon>Burkholderiales</taxon>
        <taxon>Alcaligenaceae</taxon>
        <taxon>Castellaniella</taxon>
    </lineage>
</organism>
<evidence type="ECO:0000313" key="8">
    <source>
        <dbReference type="EMBL" id="XDJ42139.1"/>
    </source>
</evidence>
<evidence type="ECO:0000256" key="3">
    <source>
        <dbReference type="ARBA" id="ARBA00022989"/>
    </source>
</evidence>
<dbReference type="EMBL" id="CP158252">
    <property type="protein sequence ID" value="XDJ42139.1"/>
    <property type="molecule type" value="Genomic_DNA"/>
</dbReference>
<dbReference type="AlphaFoldDB" id="A0AB39CJE8"/>
<keyword evidence="4" id="KW-0472">Membrane</keyword>
<keyword evidence="5" id="KW-0175">Coiled coil</keyword>
<evidence type="ECO:0000256" key="5">
    <source>
        <dbReference type="SAM" id="Coils"/>
    </source>
</evidence>
<protein>
    <submittedName>
        <fullName evidence="8">TonB family protein</fullName>
    </submittedName>
</protein>
<dbReference type="GO" id="GO:0055085">
    <property type="term" value="P:transmembrane transport"/>
    <property type="evidence" value="ECO:0007669"/>
    <property type="project" value="InterPro"/>
</dbReference>
<evidence type="ECO:0000259" key="7">
    <source>
        <dbReference type="Pfam" id="PF03544"/>
    </source>
</evidence>
<keyword evidence="3" id="KW-1133">Transmembrane helix</keyword>
<keyword evidence="2" id="KW-0812">Transmembrane</keyword>
<evidence type="ECO:0000256" key="1">
    <source>
        <dbReference type="ARBA" id="ARBA00004167"/>
    </source>
</evidence>
<dbReference type="RefSeq" id="WP_368643510.1">
    <property type="nucleotide sequence ID" value="NZ_CP158252.1"/>
</dbReference>
<dbReference type="InterPro" id="IPR006260">
    <property type="entry name" value="TonB/TolA_C"/>
</dbReference>
<proteinExistence type="predicted"/>
<reference evidence="8" key="1">
    <citation type="submission" date="2024-05" db="EMBL/GenBank/DDBJ databases">
        <authorList>
            <person name="Luo Y.-C."/>
            <person name="Nicholds J."/>
            <person name="Mortimer T."/>
            <person name="Maboni G."/>
        </authorList>
    </citation>
    <scope>NUCLEOTIDE SEQUENCE</scope>
    <source>
        <strain evidence="8">153920</strain>
    </source>
</reference>
<sequence length="298" mass="33070">MDTLPLQLLEYRHEGRGRMAAALTLSLAAHAALLAWRFLPATPATQPSTLEVTLVNSRSEHAPLNPQALAQQNLDGGGDRARGMASSPLPRTAEGSAEESVLAALRRRQAELEAEQRRLLAQLESLDAVQAARPAPELLGRSIDPGEDDRHQDSLILSARIAALKERIERYNALPRQTFTAPSARASDDARYVEAWRQRIELIGTQHYPPEARGRIYGDLQLTVYIRRDGSLERIQFDRPSNQAVLNSAARRIVELASPFDPLPPELARHTDILAITRTWHFTREGLETDVPGAKEVQ</sequence>
<evidence type="ECO:0000256" key="2">
    <source>
        <dbReference type="ARBA" id="ARBA00022692"/>
    </source>
</evidence>
<dbReference type="NCBIfam" id="TIGR01352">
    <property type="entry name" value="tonB_Cterm"/>
    <property type="match status" value="1"/>
</dbReference>
<accession>A0AB39CJE8</accession>
<feature type="region of interest" description="Disordered" evidence="6">
    <location>
        <begin position="70"/>
        <end position="97"/>
    </location>
</feature>
<dbReference type="Gene3D" id="3.30.1150.10">
    <property type="match status" value="1"/>
</dbReference>
<dbReference type="SUPFAM" id="SSF74653">
    <property type="entry name" value="TolA/TonB C-terminal domain"/>
    <property type="match status" value="1"/>
</dbReference>
<gene>
    <name evidence="8" type="ORF">ABRY99_00765</name>
</gene>
<feature type="coiled-coil region" evidence="5">
    <location>
        <begin position="102"/>
        <end position="129"/>
    </location>
</feature>
<dbReference type="Pfam" id="PF03544">
    <property type="entry name" value="TonB_C"/>
    <property type="match status" value="1"/>
</dbReference>
<comment type="subcellular location">
    <subcellularLocation>
        <location evidence="1">Membrane</location>
        <topology evidence="1">Single-pass membrane protein</topology>
    </subcellularLocation>
</comment>
<name>A0AB39CJE8_9BURK</name>